<dbReference type="OrthoDB" id="1304790at2759"/>
<dbReference type="Proteomes" id="UP000824120">
    <property type="component" value="Chromosome 4"/>
</dbReference>
<proteinExistence type="predicted"/>
<protein>
    <submittedName>
        <fullName evidence="1">Uncharacterized protein</fullName>
    </submittedName>
</protein>
<evidence type="ECO:0000313" key="1">
    <source>
        <dbReference type="EMBL" id="KAG5610793.1"/>
    </source>
</evidence>
<reference evidence="1 2" key="1">
    <citation type="submission" date="2020-09" db="EMBL/GenBank/DDBJ databases">
        <title>De no assembly of potato wild relative species, Solanum commersonii.</title>
        <authorList>
            <person name="Cho K."/>
        </authorList>
    </citation>
    <scope>NUCLEOTIDE SEQUENCE [LARGE SCALE GENOMIC DNA]</scope>
    <source>
        <strain evidence="1">LZ3.2</strain>
        <tissue evidence="1">Leaf</tissue>
    </source>
</reference>
<evidence type="ECO:0000313" key="2">
    <source>
        <dbReference type="Proteomes" id="UP000824120"/>
    </source>
</evidence>
<comment type="caution">
    <text evidence="1">The sequence shown here is derived from an EMBL/GenBank/DDBJ whole genome shotgun (WGS) entry which is preliminary data.</text>
</comment>
<accession>A0A9J5ZD52</accession>
<organism evidence="1 2">
    <name type="scientific">Solanum commersonii</name>
    <name type="common">Commerson's wild potato</name>
    <name type="synonym">Commerson's nightshade</name>
    <dbReference type="NCBI Taxonomy" id="4109"/>
    <lineage>
        <taxon>Eukaryota</taxon>
        <taxon>Viridiplantae</taxon>
        <taxon>Streptophyta</taxon>
        <taxon>Embryophyta</taxon>
        <taxon>Tracheophyta</taxon>
        <taxon>Spermatophyta</taxon>
        <taxon>Magnoliopsida</taxon>
        <taxon>eudicotyledons</taxon>
        <taxon>Gunneridae</taxon>
        <taxon>Pentapetalae</taxon>
        <taxon>asterids</taxon>
        <taxon>lamiids</taxon>
        <taxon>Solanales</taxon>
        <taxon>Solanaceae</taxon>
        <taxon>Solanoideae</taxon>
        <taxon>Solaneae</taxon>
        <taxon>Solanum</taxon>
    </lineage>
</organism>
<dbReference type="EMBL" id="JACXVP010000004">
    <property type="protein sequence ID" value="KAG5610793.1"/>
    <property type="molecule type" value="Genomic_DNA"/>
</dbReference>
<keyword evidence="2" id="KW-1185">Reference proteome</keyword>
<name>A0A9J5ZD52_SOLCO</name>
<gene>
    <name evidence="1" type="ORF">H5410_022074</name>
</gene>
<sequence length="200" mass="23003">MRITLSKRFCSKLKHASPLKSPLIVQNTYKSQSHSEKRLTEIDIDIRPLSAIDTRHFLELCGYTKKGNEVRDIKDMLDRMIMQLANFSVRQNQIEEQYEKSFAKLKESLDVVKKMRKGRTMKIQSELKEIQLWLPMVVINWNGGFASAPITPEGIYASYSYYGGWIYWTHGITPFQIHTGATTQMPYGRSQGQLLVGIPG</sequence>
<dbReference type="AlphaFoldDB" id="A0A9J5ZD52"/>